<dbReference type="AlphaFoldDB" id="A0A235BA17"/>
<evidence type="ECO:0000256" key="1">
    <source>
        <dbReference type="SAM" id="Phobius"/>
    </source>
</evidence>
<dbReference type="Proteomes" id="UP000215459">
    <property type="component" value="Unassembled WGS sequence"/>
</dbReference>
<evidence type="ECO:0000313" key="2">
    <source>
        <dbReference type="EMBL" id="OYD09150.1"/>
    </source>
</evidence>
<evidence type="ECO:0000313" key="3">
    <source>
        <dbReference type="Proteomes" id="UP000215459"/>
    </source>
</evidence>
<protein>
    <recommendedName>
        <fullName evidence="4">DoxX family protein</fullName>
    </recommendedName>
</protein>
<dbReference type="EMBL" id="NOWF01000002">
    <property type="protein sequence ID" value="OYD09150.1"/>
    <property type="molecule type" value="Genomic_DNA"/>
</dbReference>
<gene>
    <name evidence="2" type="ORF">CHM34_02950</name>
</gene>
<accession>A0A235BA17</accession>
<keyword evidence="1" id="KW-0472">Membrane</keyword>
<comment type="caution">
    <text evidence="2">The sequence shown here is derived from an EMBL/GenBank/DDBJ whole genome shotgun (WGS) entry which is preliminary data.</text>
</comment>
<evidence type="ECO:0008006" key="4">
    <source>
        <dbReference type="Google" id="ProtNLM"/>
    </source>
</evidence>
<dbReference type="OrthoDB" id="2893048at2"/>
<feature type="transmembrane region" description="Helical" evidence="1">
    <location>
        <begin position="93"/>
        <end position="110"/>
    </location>
</feature>
<feature type="transmembrane region" description="Helical" evidence="1">
    <location>
        <begin position="69"/>
        <end position="87"/>
    </location>
</feature>
<name>A0A235BA17_9BACL</name>
<keyword evidence="3" id="KW-1185">Reference proteome</keyword>
<reference evidence="2 3" key="1">
    <citation type="submission" date="2017-07" db="EMBL/GenBank/DDBJ databases">
        <title>The genome sequence of Paludifilum halophilum highlights mechanisms for microbial adaptation to high salt environemnts.</title>
        <authorList>
            <person name="Belbahri L."/>
        </authorList>
    </citation>
    <scope>NUCLEOTIDE SEQUENCE [LARGE SCALE GENOMIC DNA]</scope>
    <source>
        <strain evidence="2 3">DSM 102817</strain>
    </source>
</reference>
<feature type="transmembrane region" description="Helical" evidence="1">
    <location>
        <begin position="45"/>
        <end position="62"/>
    </location>
</feature>
<keyword evidence="1" id="KW-0812">Transmembrane</keyword>
<keyword evidence="1" id="KW-1133">Transmembrane helix</keyword>
<feature type="transmembrane region" description="Helical" evidence="1">
    <location>
        <begin position="7"/>
        <end position="25"/>
    </location>
</feature>
<sequence length="128" mass="14214">MAVACRVLLGLIFLAAGANGLLVVFKLTPVLPTSPKAMEFFKLEYLLILEKVSEFICGILLITNRFVPLSLSVLAPIIVNILGFHLFEDPKMLPLALLLIVLEAYLVWVYRRHFAGILTSKAKMTEDA</sequence>
<proteinExistence type="predicted"/>
<organism evidence="2 3">
    <name type="scientific">Paludifilum halophilum</name>
    <dbReference type="NCBI Taxonomy" id="1642702"/>
    <lineage>
        <taxon>Bacteria</taxon>
        <taxon>Bacillati</taxon>
        <taxon>Bacillota</taxon>
        <taxon>Bacilli</taxon>
        <taxon>Bacillales</taxon>
        <taxon>Thermoactinomycetaceae</taxon>
        <taxon>Paludifilum</taxon>
    </lineage>
</organism>